<dbReference type="GO" id="GO:0034765">
    <property type="term" value="P:regulation of monoatomic ion transmembrane transport"/>
    <property type="evidence" value="ECO:0007669"/>
    <property type="project" value="TreeGrafter"/>
</dbReference>
<evidence type="ECO:0000256" key="1">
    <source>
        <dbReference type="ARBA" id="ARBA00004141"/>
    </source>
</evidence>
<dbReference type="PANTHER" id="PTHR11767">
    <property type="entry name" value="INWARD RECTIFIER POTASSIUM CHANNEL"/>
    <property type="match status" value="1"/>
</dbReference>
<evidence type="ECO:0000256" key="3">
    <source>
        <dbReference type="ARBA" id="ARBA00022538"/>
    </source>
</evidence>
<dbReference type="Pfam" id="PF01007">
    <property type="entry name" value="IRK"/>
    <property type="match status" value="1"/>
</dbReference>
<keyword evidence="3 12" id="KW-0633">Potassium transport</keyword>
<comment type="catalytic activity">
    <reaction evidence="11">
        <text>K(+)(in) = K(+)(out)</text>
        <dbReference type="Rhea" id="RHEA:29463"/>
        <dbReference type="ChEBI" id="CHEBI:29103"/>
    </reaction>
</comment>
<dbReference type="InterPro" id="IPR040445">
    <property type="entry name" value="Kir_TM"/>
</dbReference>
<evidence type="ECO:0000313" key="18">
    <source>
        <dbReference type="Proteomes" id="UP001075354"/>
    </source>
</evidence>
<protein>
    <recommendedName>
        <fullName evidence="19">G protein-activated inward rectifier potassium channel 3-like</fullName>
    </recommendedName>
</protein>
<evidence type="ECO:0000313" key="17">
    <source>
        <dbReference type="EMBL" id="KAJ1528101.1"/>
    </source>
</evidence>
<keyword evidence="2 12" id="KW-0813">Transport</keyword>
<name>A0AAV7XSU2_9NEOP</name>
<comment type="similarity">
    <text evidence="12">Belongs to the inward rectifier-type potassium channel (TC 1.A.2.1) family.</text>
</comment>
<feature type="transmembrane region" description="Helical" evidence="14">
    <location>
        <begin position="344"/>
        <end position="368"/>
    </location>
</feature>
<feature type="region of interest" description="Disordered" evidence="13">
    <location>
        <begin position="107"/>
        <end position="139"/>
    </location>
</feature>
<evidence type="ECO:0000256" key="10">
    <source>
        <dbReference type="ARBA" id="ARBA00023303"/>
    </source>
</evidence>
<evidence type="ECO:0000256" key="14">
    <source>
        <dbReference type="SAM" id="Phobius"/>
    </source>
</evidence>
<reference evidence="17" key="1">
    <citation type="submission" date="2022-12" db="EMBL/GenBank/DDBJ databases">
        <title>Chromosome-level genome assembly of the bean flower thrips Megalurothrips usitatus.</title>
        <authorList>
            <person name="Ma L."/>
            <person name="Liu Q."/>
            <person name="Li H."/>
            <person name="Cai W."/>
        </authorList>
    </citation>
    <scope>NUCLEOTIDE SEQUENCE</scope>
    <source>
        <strain evidence="17">Cailab_2022a</strain>
    </source>
</reference>
<evidence type="ECO:0000256" key="6">
    <source>
        <dbReference type="ARBA" id="ARBA00022958"/>
    </source>
</evidence>
<comment type="subcellular location">
    <subcellularLocation>
        <location evidence="1 12">Membrane</location>
        <topology evidence="1 12">Multi-pass membrane protein</topology>
    </subcellularLocation>
</comment>
<feature type="compositionally biased region" description="Polar residues" evidence="13">
    <location>
        <begin position="34"/>
        <end position="66"/>
    </location>
</feature>
<evidence type="ECO:0000256" key="13">
    <source>
        <dbReference type="SAM" id="MobiDB-lite"/>
    </source>
</evidence>
<evidence type="ECO:0000256" key="5">
    <source>
        <dbReference type="ARBA" id="ARBA00022882"/>
    </source>
</evidence>
<dbReference type="Pfam" id="PF17655">
    <property type="entry name" value="IRK_C"/>
    <property type="match status" value="1"/>
</dbReference>
<dbReference type="Gene3D" id="2.60.40.1400">
    <property type="entry name" value="G protein-activated inward rectifier potassium channel 1"/>
    <property type="match status" value="1"/>
</dbReference>
<evidence type="ECO:0000256" key="8">
    <source>
        <dbReference type="ARBA" id="ARBA00023065"/>
    </source>
</evidence>
<dbReference type="Proteomes" id="UP001075354">
    <property type="component" value="Chromosome 5"/>
</dbReference>
<feature type="domain" description="Potassium channel inwardly rectifying transmembrane" evidence="15">
    <location>
        <begin position="227"/>
        <end position="373"/>
    </location>
</feature>
<keyword evidence="8 12" id="KW-0406">Ion transport</keyword>
<keyword evidence="4 12" id="KW-0812">Transmembrane</keyword>
<evidence type="ECO:0000256" key="7">
    <source>
        <dbReference type="ARBA" id="ARBA00022989"/>
    </source>
</evidence>
<comment type="caution">
    <text evidence="17">The sequence shown here is derived from an EMBL/GenBank/DDBJ whole genome shotgun (WGS) entry which is preliminary data.</text>
</comment>
<dbReference type="AlphaFoldDB" id="A0AAV7XSU2"/>
<dbReference type="GO" id="GO:0005242">
    <property type="term" value="F:inward rectifier potassium channel activity"/>
    <property type="evidence" value="ECO:0007669"/>
    <property type="project" value="InterPro"/>
</dbReference>
<sequence>MYHGQGHPDGPPGPPPPAGQDPDDLHGGGRAVTTAPSSVPSISLTMGTPEPSSASLPSSRCDTPPSSCCEAAMTIGKVPSGHLDADVFSPDLAPDRYIDDHEQVDLDDDDDEEDEGIHFGAGGSGGGGGLGGGLSSTVPSLYPETGHRQVPLTRLQRLYMHAAPASATSLLLDSPIVVNSSRTGAQPTKLFRVSTNSSALNAKPVSSDGSRSGRYHSSQRRLRRRAVLKNGECNVLQSKISNMNLRFLQDIFTTLVDVQWRWTLLVFSLSFFLSWLTFALIWWLIAFTHGDLEPGHLPGGAEHDTWNPCVANIHDFGSCFLFSVETQHTIGYGGRATTEECPEAIFVMCLQSIVGVMIQAFMTGIVFAKLSRPKKRTQTLLFSRQAVICVRDSELCLMFRVGDMRKSHIVGASVRAQLIRTKTTQEGESLAPYQHELTLSADDCGSDLFFIWPTVVVHKIDSASPLWNMSAVDMMHEKFEIVVILEGTIETTSQTTQARSSYLPVEILWGHRFAPMVTYCRERHGYQVDYSLFHCTAPVDTPLCSAKDLAAFHAALPVLPDYNGEVTRPGSDGHEHNMLAVALPNNNLVSL</sequence>
<evidence type="ECO:0000256" key="4">
    <source>
        <dbReference type="ARBA" id="ARBA00022692"/>
    </source>
</evidence>
<dbReference type="InterPro" id="IPR014756">
    <property type="entry name" value="Ig_E-set"/>
</dbReference>
<keyword evidence="6 12" id="KW-0630">Potassium</keyword>
<dbReference type="InterPro" id="IPR016449">
    <property type="entry name" value="K_chnl_inward-rec_Kir"/>
</dbReference>
<dbReference type="InterPro" id="IPR041647">
    <property type="entry name" value="IRK_C"/>
</dbReference>
<proteinExistence type="inferred from homology"/>
<dbReference type="FunFam" id="1.10.287.70:FF:000078">
    <property type="entry name" value="Putative Inward rectifier potassium channel"/>
    <property type="match status" value="1"/>
</dbReference>
<dbReference type="InterPro" id="IPR013518">
    <property type="entry name" value="K_chnl_inward-rec_Kir_cyto"/>
</dbReference>
<feature type="compositionally biased region" description="Gly residues" evidence="13">
    <location>
        <begin position="119"/>
        <end position="134"/>
    </location>
</feature>
<dbReference type="Gene3D" id="1.10.287.70">
    <property type="match status" value="1"/>
</dbReference>
<organism evidence="17 18">
    <name type="scientific">Megalurothrips usitatus</name>
    <name type="common">bean blossom thrips</name>
    <dbReference type="NCBI Taxonomy" id="439358"/>
    <lineage>
        <taxon>Eukaryota</taxon>
        <taxon>Metazoa</taxon>
        <taxon>Ecdysozoa</taxon>
        <taxon>Arthropoda</taxon>
        <taxon>Hexapoda</taxon>
        <taxon>Insecta</taxon>
        <taxon>Pterygota</taxon>
        <taxon>Neoptera</taxon>
        <taxon>Paraneoptera</taxon>
        <taxon>Thysanoptera</taxon>
        <taxon>Terebrantia</taxon>
        <taxon>Thripoidea</taxon>
        <taxon>Thripidae</taxon>
        <taxon>Megalurothrips</taxon>
    </lineage>
</organism>
<dbReference type="FunFam" id="2.60.40.1400:FF:000001">
    <property type="entry name" value="G protein-activated inward rectifier potassium channel 2"/>
    <property type="match status" value="1"/>
</dbReference>
<dbReference type="GO" id="GO:1990573">
    <property type="term" value="P:potassium ion import across plasma membrane"/>
    <property type="evidence" value="ECO:0007669"/>
    <property type="project" value="TreeGrafter"/>
</dbReference>
<evidence type="ECO:0000256" key="12">
    <source>
        <dbReference type="RuleBase" id="RU003822"/>
    </source>
</evidence>
<feature type="transmembrane region" description="Helical" evidence="14">
    <location>
        <begin position="262"/>
        <end position="285"/>
    </location>
</feature>
<dbReference type="SUPFAM" id="SSF81296">
    <property type="entry name" value="E set domains"/>
    <property type="match status" value="1"/>
</dbReference>
<evidence type="ECO:0000256" key="2">
    <source>
        <dbReference type="ARBA" id="ARBA00022448"/>
    </source>
</evidence>
<feature type="region of interest" description="Disordered" evidence="13">
    <location>
        <begin position="1"/>
        <end position="67"/>
    </location>
</feature>
<feature type="compositionally biased region" description="Pro residues" evidence="13">
    <location>
        <begin position="9"/>
        <end position="19"/>
    </location>
</feature>
<dbReference type="PANTHER" id="PTHR11767:SF113">
    <property type="entry name" value="INWARDLY RECTIFYING POTASSIUM CHANNEL 2, ISOFORM D"/>
    <property type="match status" value="1"/>
</dbReference>
<evidence type="ECO:0000259" key="15">
    <source>
        <dbReference type="Pfam" id="PF01007"/>
    </source>
</evidence>
<feature type="domain" description="Inward rectifier potassium channel C-terminal" evidence="16">
    <location>
        <begin position="380"/>
        <end position="551"/>
    </location>
</feature>
<dbReference type="SUPFAM" id="SSF81324">
    <property type="entry name" value="Voltage-gated potassium channels"/>
    <property type="match status" value="1"/>
</dbReference>
<keyword evidence="10 12" id="KW-0407">Ion channel</keyword>
<keyword evidence="9 14" id="KW-0472">Membrane</keyword>
<gene>
    <name evidence="17" type="ORF">ONE63_008017</name>
</gene>
<dbReference type="EMBL" id="JAPTSV010000005">
    <property type="protein sequence ID" value="KAJ1528101.1"/>
    <property type="molecule type" value="Genomic_DNA"/>
</dbReference>
<dbReference type="GO" id="GO:0005886">
    <property type="term" value="C:plasma membrane"/>
    <property type="evidence" value="ECO:0007669"/>
    <property type="project" value="TreeGrafter"/>
</dbReference>
<evidence type="ECO:0008006" key="19">
    <source>
        <dbReference type="Google" id="ProtNLM"/>
    </source>
</evidence>
<accession>A0AAV7XSU2</accession>
<evidence type="ECO:0000256" key="11">
    <source>
        <dbReference type="ARBA" id="ARBA00034430"/>
    </source>
</evidence>
<keyword evidence="7 14" id="KW-1133">Transmembrane helix</keyword>
<evidence type="ECO:0000256" key="9">
    <source>
        <dbReference type="ARBA" id="ARBA00023136"/>
    </source>
</evidence>
<keyword evidence="18" id="KW-1185">Reference proteome</keyword>
<keyword evidence="5 12" id="KW-0851">Voltage-gated channel</keyword>
<evidence type="ECO:0000259" key="16">
    <source>
        <dbReference type="Pfam" id="PF17655"/>
    </source>
</evidence>
<dbReference type="PRINTS" id="PR01320">
    <property type="entry name" value="KIRCHANNEL"/>
</dbReference>
<dbReference type="GO" id="GO:0034702">
    <property type="term" value="C:monoatomic ion channel complex"/>
    <property type="evidence" value="ECO:0007669"/>
    <property type="project" value="UniProtKB-KW"/>
</dbReference>